<evidence type="ECO:0000256" key="4">
    <source>
        <dbReference type="ARBA" id="ARBA00022490"/>
    </source>
</evidence>
<dbReference type="AlphaFoldDB" id="J7RML2"/>
<feature type="compositionally biased region" description="Acidic residues" evidence="9">
    <location>
        <begin position="269"/>
        <end position="282"/>
    </location>
</feature>
<dbReference type="InterPro" id="IPR026231">
    <property type="entry name" value="IBD2"/>
</dbReference>
<evidence type="ECO:0000256" key="8">
    <source>
        <dbReference type="ARBA" id="ARBA00023306"/>
    </source>
</evidence>
<keyword evidence="4" id="KW-0963">Cytoplasm</keyword>
<keyword evidence="6" id="KW-0498">Mitosis</keyword>
<dbReference type="EMBL" id="HE978319">
    <property type="protein sequence ID" value="CCK70808.1"/>
    <property type="molecule type" value="Genomic_DNA"/>
</dbReference>
<dbReference type="RefSeq" id="XP_022465054.1">
    <property type="nucleotide sequence ID" value="XM_022608572.1"/>
</dbReference>
<dbReference type="GO" id="GO:0051301">
    <property type="term" value="P:cell division"/>
    <property type="evidence" value="ECO:0007669"/>
    <property type="project" value="UniProtKB-KW"/>
</dbReference>
<evidence type="ECO:0000256" key="1">
    <source>
        <dbReference type="ARBA" id="ARBA00004647"/>
    </source>
</evidence>
<keyword evidence="8" id="KW-0131">Cell cycle</keyword>
<reference evidence="11" key="2">
    <citation type="submission" date="2012-08" db="EMBL/GenBank/DDBJ databases">
        <title>Genome sequence of Kazachstania naganishii.</title>
        <authorList>
            <person name="Gordon J.L."/>
            <person name="Armisen D."/>
            <person name="Proux-Wera E."/>
            <person name="OhEigeartaigh S.S."/>
            <person name="Byrne K.P."/>
            <person name="Wolfe K.H."/>
        </authorList>
    </citation>
    <scope>NUCLEOTIDE SEQUENCE [LARGE SCALE GENOMIC DNA]</scope>
    <source>
        <strain evidence="11">ATCC MYA-139 / BCRC 22969 / CBS 8797 / CCRC 22969 / KCTC 17520 / NBRC 10181 / NCYC 3082</strain>
    </source>
</reference>
<accession>J7RML2</accession>
<dbReference type="HOGENOM" id="CLU_067888_0_0_1"/>
<evidence type="ECO:0000256" key="7">
    <source>
        <dbReference type="ARBA" id="ARBA00023212"/>
    </source>
</evidence>
<keyword evidence="11" id="KW-1185">Reference proteome</keyword>
<organism evidence="10 11">
    <name type="scientific">Huiozyma naganishii (strain ATCC MYA-139 / BCRC 22969 / CBS 8797 / KCTC 17520 / NBRC 10181 / NCYC 3082 / Yp74L-3)</name>
    <name type="common">Yeast</name>
    <name type="synonym">Kazachstania naganishii</name>
    <dbReference type="NCBI Taxonomy" id="1071383"/>
    <lineage>
        <taxon>Eukaryota</taxon>
        <taxon>Fungi</taxon>
        <taxon>Dikarya</taxon>
        <taxon>Ascomycota</taxon>
        <taxon>Saccharomycotina</taxon>
        <taxon>Saccharomycetes</taxon>
        <taxon>Saccharomycetales</taxon>
        <taxon>Saccharomycetaceae</taxon>
        <taxon>Huiozyma</taxon>
    </lineage>
</organism>
<feature type="region of interest" description="Disordered" evidence="9">
    <location>
        <begin position="376"/>
        <end position="401"/>
    </location>
</feature>
<dbReference type="eggNOG" id="ENOG502RXXW">
    <property type="taxonomic scope" value="Eukaryota"/>
</dbReference>
<evidence type="ECO:0000256" key="9">
    <source>
        <dbReference type="SAM" id="MobiDB-lite"/>
    </source>
</evidence>
<evidence type="ECO:0000313" key="10">
    <source>
        <dbReference type="EMBL" id="CCK70808.1"/>
    </source>
</evidence>
<evidence type="ECO:0000256" key="2">
    <source>
        <dbReference type="ARBA" id="ARBA00008285"/>
    </source>
</evidence>
<evidence type="ECO:0000256" key="5">
    <source>
        <dbReference type="ARBA" id="ARBA00022618"/>
    </source>
</evidence>
<feature type="region of interest" description="Disordered" evidence="9">
    <location>
        <begin position="1"/>
        <end position="27"/>
    </location>
</feature>
<evidence type="ECO:0000256" key="6">
    <source>
        <dbReference type="ARBA" id="ARBA00022776"/>
    </source>
</evidence>
<dbReference type="GO" id="GO:0000922">
    <property type="term" value="C:spindle pole"/>
    <property type="evidence" value="ECO:0007669"/>
    <property type="project" value="UniProtKB-SubCell"/>
</dbReference>
<evidence type="ECO:0000256" key="3">
    <source>
        <dbReference type="ARBA" id="ARBA00018145"/>
    </source>
</evidence>
<protein>
    <recommendedName>
        <fullName evidence="3">Protein IBD2</fullName>
    </recommendedName>
</protein>
<feature type="region of interest" description="Disordered" evidence="9">
    <location>
        <begin position="82"/>
        <end position="101"/>
    </location>
</feature>
<sequence length="401" mass="44836">MSVSKSGNLPQKRDGHGNNLGNNTSIELVSKNGPLPINVMMQEGVKALTKILSNQLQDRKAFENSQHSMQFVLKNDSAVSNGSGNQQIANHSRIGPNSTIIDHTRVDEPDGMTDSSMHIGEDQFQGSQRNSDAIFGGQVQNFIDDEFENPDIQFDGDEADIIFDYETQELPDNVDGIGKKISEMIESVLPGGFTTDSAGKLHAVMNGNELNITELNDDNVDGEIEDMEELLAKHRESLQLEAGKDRPSGLMHSIYNGGDVTHGGNGEGHEDEDAEDAEEEENGGGAHYDHGSCCPYHQNSNERSSKFKNYHYHEFDYITPNKSITSRSLVPDFSILANQDKPMCTFCEYYMVFGEPPKNMIKWYNNTYGYNRVPMSSQQREQHNRRYRQQQHGQDQGKHPG</sequence>
<comment type="similarity">
    <text evidence="2">Belongs to the IBD2 family.</text>
</comment>
<keyword evidence="5" id="KW-0132">Cell division</keyword>
<reference evidence="10 11" key="1">
    <citation type="journal article" date="2011" name="Proc. Natl. Acad. Sci. U.S.A.">
        <title>Evolutionary erosion of yeast sex chromosomes by mating-type switching accidents.</title>
        <authorList>
            <person name="Gordon J.L."/>
            <person name="Armisen D."/>
            <person name="Proux-Wera E."/>
            <person name="Oheigeartaigh S.S."/>
            <person name="Byrne K.P."/>
            <person name="Wolfe K.H."/>
        </authorList>
    </citation>
    <scope>NUCLEOTIDE SEQUENCE [LARGE SCALE GENOMIC DNA]</scope>
    <source>
        <strain evidence="11">ATCC MYA-139 / BCRC 22969 / CBS 8797 / CCRC 22969 / KCTC 17520 / NBRC 10181 / NCYC 3082</strain>
    </source>
</reference>
<proteinExistence type="inferred from homology"/>
<dbReference type="KEGG" id="kng:KNAG_0F01400"/>
<dbReference type="OrthoDB" id="4057723at2759"/>
<dbReference type="GeneID" id="34526523"/>
<dbReference type="GO" id="GO:0007094">
    <property type="term" value="P:mitotic spindle assembly checkpoint signaling"/>
    <property type="evidence" value="ECO:0007669"/>
    <property type="project" value="EnsemblFungi"/>
</dbReference>
<dbReference type="OMA" id="PKNMIKW"/>
<dbReference type="PRINTS" id="PR02099">
    <property type="entry name" value="PROTEINIBD2"/>
</dbReference>
<gene>
    <name evidence="10" type="primary">KNAG0F01400</name>
    <name evidence="10" type="ordered locus">KNAG_0F01400</name>
</gene>
<keyword evidence="7" id="KW-0206">Cytoskeleton</keyword>
<name>J7RML2_HUIN7</name>
<evidence type="ECO:0000313" key="11">
    <source>
        <dbReference type="Proteomes" id="UP000006310"/>
    </source>
</evidence>
<comment type="subcellular location">
    <subcellularLocation>
        <location evidence="1">Cytoplasm</location>
        <location evidence="1">Cytoskeleton</location>
        <location evidence="1">Spindle pole</location>
    </subcellularLocation>
</comment>
<feature type="region of interest" description="Disordered" evidence="9">
    <location>
        <begin position="241"/>
        <end position="287"/>
    </location>
</feature>
<dbReference type="Proteomes" id="UP000006310">
    <property type="component" value="Chromosome 6"/>
</dbReference>